<name>A0A1B2M368_9GAMM</name>
<proteinExistence type="predicted"/>
<evidence type="ECO:0000313" key="2">
    <source>
        <dbReference type="Proteomes" id="UP000093391"/>
    </source>
</evidence>
<dbReference type="Proteomes" id="UP000093391">
    <property type="component" value="Chromosome"/>
</dbReference>
<organism evidence="1 2">
    <name type="scientific">Acinetobacter larvae</name>
    <dbReference type="NCBI Taxonomy" id="1789224"/>
    <lineage>
        <taxon>Bacteria</taxon>
        <taxon>Pseudomonadati</taxon>
        <taxon>Pseudomonadota</taxon>
        <taxon>Gammaproteobacteria</taxon>
        <taxon>Moraxellales</taxon>
        <taxon>Moraxellaceae</taxon>
        <taxon>Acinetobacter</taxon>
    </lineage>
</organism>
<dbReference type="AlphaFoldDB" id="A0A1B2M368"/>
<dbReference type="KEGG" id="ala:BFG52_15330"/>
<evidence type="ECO:0000313" key="1">
    <source>
        <dbReference type="EMBL" id="AOA59581.2"/>
    </source>
</evidence>
<reference evidence="1 2" key="1">
    <citation type="submission" date="2016-08" db="EMBL/GenBank/DDBJ databases">
        <authorList>
            <person name="Seilhamer J.J."/>
        </authorList>
    </citation>
    <scope>NUCLEOTIDE SEQUENCE [LARGE SCALE GENOMIC DNA]</scope>
    <source>
        <strain evidence="1 2">BRTC-1</strain>
    </source>
</reference>
<dbReference type="STRING" id="1789224.BFG52_15330"/>
<accession>A0A1B2M368</accession>
<protein>
    <submittedName>
        <fullName evidence="1">Uncharacterized protein</fullName>
    </submittedName>
</protein>
<dbReference type="EMBL" id="CP016895">
    <property type="protein sequence ID" value="AOA59581.2"/>
    <property type="molecule type" value="Genomic_DNA"/>
</dbReference>
<gene>
    <name evidence="1" type="ORF">BFG52_15330</name>
</gene>
<keyword evidence="2" id="KW-1185">Reference proteome</keyword>
<sequence>MFSLIMKLKNRAKLTDLVLSGISTGVSYGAYGVVVGVDKPIIYTTKPDGSLELDPDFNDFKAVGIGLGTPGLGFDFSGSKAVYNIHTMEKLK</sequence>